<gene>
    <name evidence="8" type="ORF">HD594_001624</name>
</gene>
<comment type="caution">
    <text evidence="8">The sequence shown here is derived from an EMBL/GenBank/DDBJ whole genome shotgun (WGS) entry which is preliminary data.</text>
</comment>
<evidence type="ECO:0000313" key="8">
    <source>
        <dbReference type="EMBL" id="MBB6391311.1"/>
    </source>
</evidence>
<keyword evidence="9" id="KW-1185">Reference proteome</keyword>
<keyword evidence="4" id="KW-0547">Nucleotide-binding</keyword>
<dbReference type="InterPro" id="IPR054696">
    <property type="entry name" value="GTP-eEF1A_C"/>
</dbReference>
<dbReference type="SUPFAM" id="SSF52540">
    <property type="entry name" value="P-loop containing nucleoside triphosphate hydrolases"/>
    <property type="match status" value="1"/>
</dbReference>
<dbReference type="NCBIfam" id="NF003478">
    <property type="entry name" value="PRK05124.1"/>
    <property type="match status" value="1"/>
</dbReference>
<dbReference type="RefSeq" id="WP_184750453.1">
    <property type="nucleotide sequence ID" value="NZ_BAAAJR010000010.1"/>
</dbReference>
<dbReference type="NCBIfam" id="TIGR00231">
    <property type="entry name" value="small_GTP"/>
    <property type="match status" value="1"/>
</dbReference>
<accession>A0A7X0FPQ9</accession>
<proteinExistence type="predicted"/>
<dbReference type="PROSITE" id="PS00301">
    <property type="entry name" value="G_TR_1"/>
    <property type="match status" value="1"/>
</dbReference>
<dbReference type="NCBIfam" id="TIGR02034">
    <property type="entry name" value="CysN"/>
    <property type="match status" value="1"/>
</dbReference>
<dbReference type="SUPFAM" id="SSF50465">
    <property type="entry name" value="EF-Tu/eEF-1alpha/eIF2-gamma C-terminal domain"/>
    <property type="match status" value="1"/>
</dbReference>
<keyword evidence="6" id="KW-0342">GTP-binding</keyword>
<evidence type="ECO:0000259" key="7">
    <source>
        <dbReference type="PROSITE" id="PS51722"/>
    </source>
</evidence>
<keyword evidence="5" id="KW-0067">ATP-binding</keyword>
<dbReference type="GO" id="GO:0003924">
    <property type="term" value="F:GTPase activity"/>
    <property type="evidence" value="ECO:0007669"/>
    <property type="project" value="InterPro"/>
</dbReference>
<dbReference type="CDD" id="cd04166">
    <property type="entry name" value="CysN_ATPS"/>
    <property type="match status" value="1"/>
</dbReference>
<dbReference type="InterPro" id="IPR041757">
    <property type="entry name" value="CysN_GTP-bd"/>
</dbReference>
<dbReference type="GO" id="GO:0005524">
    <property type="term" value="F:ATP binding"/>
    <property type="evidence" value="ECO:0007669"/>
    <property type="project" value="UniProtKB-KW"/>
</dbReference>
<dbReference type="PRINTS" id="PR00315">
    <property type="entry name" value="ELONGATNFCT"/>
</dbReference>
<dbReference type="Gene3D" id="3.40.50.300">
    <property type="entry name" value="P-loop containing nucleotide triphosphate hydrolases"/>
    <property type="match status" value="1"/>
</dbReference>
<dbReference type="InterPro" id="IPR009001">
    <property type="entry name" value="Transl_elong_EF1A/Init_IF2_C"/>
</dbReference>
<dbReference type="InterPro" id="IPR009000">
    <property type="entry name" value="Transl_B-barrel_sf"/>
</dbReference>
<dbReference type="InterPro" id="IPR011779">
    <property type="entry name" value="SO4_adenylTrfase_lsu"/>
</dbReference>
<protein>
    <recommendedName>
        <fullName evidence="1">sulfate adenylyltransferase</fullName>
        <ecNumber evidence="1">2.7.7.4</ecNumber>
    </recommendedName>
</protein>
<dbReference type="PANTHER" id="PTHR23115">
    <property type="entry name" value="TRANSLATION FACTOR"/>
    <property type="match status" value="1"/>
</dbReference>
<dbReference type="InterPro" id="IPR031157">
    <property type="entry name" value="G_TR_CS"/>
</dbReference>
<dbReference type="EC" id="2.7.7.4" evidence="1"/>
<feature type="domain" description="Tr-type G" evidence="7">
    <location>
        <begin position="1"/>
        <end position="213"/>
    </location>
</feature>
<dbReference type="InterPro" id="IPR050100">
    <property type="entry name" value="TRAFAC_GTPase_members"/>
</dbReference>
<dbReference type="InterPro" id="IPR005225">
    <property type="entry name" value="Small_GTP-bd"/>
</dbReference>
<evidence type="ECO:0000256" key="2">
    <source>
        <dbReference type="ARBA" id="ARBA00022679"/>
    </source>
</evidence>
<evidence type="ECO:0000256" key="5">
    <source>
        <dbReference type="ARBA" id="ARBA00022840"/>
    </source>
</evidence>
<dbReference type="InterPro" id="IPR000795">
    <property type="entry name" value="T_Tr_GTP-bd_dom"/>
</dbReference>
<evidence type="ECO:0000256" key="1">
    <source>
        <dbReference type="ARBA" id="ARBA00012391"/>
    </source>
</evidence>
<dbReference type="GO" id="GO:0004781">
    <property type="term" value="F:sulfate adenylyltransferase (ATP) activity"/>
    <property type="evidence" value="ECO:0007669"/>
    <property type="project" value="UniProtKB-EC"/>
</dbReference>
<dbReference type="GO" id="GO:0005525">
    <property type="term" value="F:GTP binding"/>
    <property type="evidence" value="ECO:0007669"/>
    <property type="project" value="UniProtKB-KW"/>
</dbReference>
<organism evidence="8 9">
    <name type="scientific">Microbacterium thalassium</name>
    <dbReference type="NCBI Taxonomy" id="362649"/>
    <lineage>
        <taxon>Bacteria</taxon>
        <taxon>Bacillati</taxon>
        <taxon>Actinomycetota</taxon>
        <taxon>Actinomycetes</taxon>
        <taxon>Micrococcales</taxon>
        <taxon>Microbacteriaceae</taxon>
        <taxon>Microbacterium</taxon>
    </lineage>
</organism>
<sequence>MDMLRFATAGSVDDGKSTLIGRLLYDSKSIFEDQLESVEATSRDRGDEYVDLALLTDGLRAEREQGITIDVAYRYFATPKRKFIIADTPGHAQYTRNMVTGASTADLAIVLVDARKGILEQSRRHATIASLLRVPHIVLAVNKMDLVDWSQDVFESIRDEFFAFASKLNVTDLTAIPVSALTGDNVVTRSENMPWYEGSNLLHHLENVYISSDRNLQDVRFPVQYVIRPQQSKHRDYRGYAGQVASGVLKPGDEVLVLPSGLTSTIASIDTADGPVDEAFPPMSVTIRLEDEIDISRGDVICRPANRPDVTQDIDATICWMDEHPLAVGQKLSVLHTTRAARTIVKNIHYQLDVNTLHRAEGIHTLGLNEIGRVTLRTTTPLVADPYSRNRTTGSFVLIDEATNRTVAAGTLNDR</sequence>
<dbReference type="CDD" id="cd03695">
    <property type="entry name" value="CysN_NodQ_II"/>
    <property type="match status" value="1"/>
</dbReference>
<name>A0A7X0FPQ9_9MICO</name>
<evidence type="ECO:0000256" key="6">
    <source>
        <dbReference type="ARBA" id="ARBA00023134"/>
    </source>
</evidence>
<dbReference type="CDD" id="cd04095">
    <property type="entry name" value="CysN_NoDQ_III"/>
    <property type="match status" value="1"/>
</dbReference>
<evidence type="ECO:0000256" key="3">
    <source>
        <dbReference type="ARBA" id="ARBA00022695"/>
    </source>
</evidence>
<dbReference type="AlphaFoldDB" id="A0A7X0FPQ9"/>
<dbReference type="Pfam" id="PF00009">
    <property type="entry name" value="GTP_EFTU"/>
    <property type="match status" value="1"/>
</dbReference>
<dbReference type="Pfam" id="PF22594">
    <property type="entry name" value="GTP-eEF1A_C"/>
    <property type="match status" value="1"/>
</dbReference>
<dbReference type="FunFam" id="3.40.50.300:FF:000119">
    <property type="entry name" value="Sulfate adenylyltransferase subunit 1"/>
    <property type="match status" value="1"/>
</dbReference>
<dbReference type="InterPro" id="IPR044139">
    <property type="entry name" value="CysN_NoDQ_III"/>
</dbReference>
<dbReference type="Gene3D" id="2.40.30.10">
    <property type="entry name" value="Translation factors"/>
    <property type="match status" value="2"/>
</dbReference>
<reference evidence="8 9" key="1">
    <citation type="submission" date="2020-08" db="EMBL/GenBank/DDBJ databases">
        <title>Sequencing the genomes of 1000 actinobacteria strains.</title>
        <authorList>
            <person name="Klenk H.-P."/>
        </authorList>
    </citation>
    <scope>NUCLEOTIDE SEQUENCE [LARGE SCALE GENOMIC DNA]</scope>
    <source>
        <strain evidence="8 9">DSM 12511</strain>
    </source>
</reference>
<dbReference type="InterPro" id="IPR027417">
    <property type="entry name" value="P-loop_NTPase"/>
</dbReference>
<evidence type="ECO:0000256" key="4">
    <source>
        <dbReference type="ARBA" id="ARBA00022741"/>
    </source>
</evidence>
<dbReference type="Proteomes" id="UP000537775">
    <property type="component" value="Unassembled WGS sequence"/>
</dbReference>
<keyword evidence="3 8" id="KW-0548">Nucleotidyltransferase</keyword>
<evidence type="ECO:0000313" key="9">
    <source>
        <dbReference type="Proteomes" id="UP000537775"/>
    </source>
</evidence>
<dbReference type="EMBL" id="JACHML010000001">
    <property type="protein sequence ID" value="MBB6391311.1"/>
    <property type="molecule type" value="Genomic_DNA"/>
</dbReference>
<dbReference type="PROSITE" id="PS51722">
    <property type="entry name" value="G_TR_2"/>
    <property type="match status" value="1"/>
</dbReference>
<dbReference type="GO" id="GO:0006790">
    <property type="term" value="P:sulfur compound metabolic process"/>
    <property type="evidence" value="ECO:0007669"/>
    <property type="project" value="InterPro"/>
</dbReference>
<dbReference type="SUPFAM" id="SSF50447">
    <property type="entry name" value="Translation proteins"/>
    <property type="match status" value="1"/>
</dbReference>
<keyword evidence="2 8" id="KW-0808">Transferase</keyword>
<dbReference type="InterPro" id="IPR044138">
    <property type="entry name" value="CysN_II"/>
</dbReference>